<dbReference type="EMBL" id="KY684083">
    <property type="protein sequence ID" value="ARF08772.1"/>
    <property type="molecule type" value="Genomic_DNA"/>
</dbReference>
<accession>A0A1V0SAN2</accession>
<organism evidence="1">
    <name type="scientific">Catovirus CTV1</name>
    <dbReference type="NCBI Taxonomy" id="1977631"/>
    <lineage>
        <taxon>Viruses</taxon>
        <taxon>Varidnaviria</taxon>
        <taxon>Bamfordvirae</taxon>
        <taxon>Nucleocytoviricota</taxon>
        <taxon>Megaviricetes</taxon>
        <taxon>Imitervirales</taxon>
        <taxon>Mimiviridae</taxon>
        <taxon>Klosneuvirinae</taxon>
        <taxon>Catovirus</taxon>
    </lineage>
</organism>
<protein>
    <submittedName>
        <fullName evidence="1">Uncharacterized protein</fullName>
    </submittedName>
</protein>
<sequence length="108" mass="12790">MSLEYEFGIQKTQKVKLFYILKNKFNLKIIKIEDDKCIFKCNSMNDIIEITELLINSKNASITYVIKIDNDKNELNVLFDTDINYYNTEEVSDKESRLLNLVYDNLSF</sequence>
<proteinExistence type="predicted"/>
<reference evidence="1" key="1">
    <citation type="journal article" date="2017" name="Science">
        <title>Giant viruses with an expanded complement of translation system components.</title>
        <authorList>
            <person name="Schulz F."/>
            <person name="Yutin N."/>
            <person name="Ivanova N.N."/>
            <person name="Ortega D.R."/>
            <person name="Lee T.K."/>
            <person name="Vierheilig J."/>
            <person name="Daims H."/>
            <person name="Horn M."/>
            <person name="Wagner M."/>
            <person name="Jensen G.J."/>
            <person name="Kyrpides N.C."/>
            <person name="Koonin E.V."/>
            <person name="Woyke T."/>
        </authorList>
    </citation>
    <scope>NUCLEOTIDE SEQUENCE</scope>
    <source>
        <strain evidence="1">CTV1</strain>
    </source>
</reference>
<evidence type="ECO:0000313" key="1">
    <source>
        <dbReference type="EMBL" id="ARF08772.1"/>
    </source>
</evidence>
<gene>
    <name evidence="1" type="ORF">Catovirus_1_822</name>
</gene>
<name>A0A1V0SAN2_9VIRU</name>